<dbReference type="Pfam" id="PF09346">
    <property type="entry name" value="SMI1_KNR4"/>
    <property type="match status" value="1"/>
</dbReference>
<protein>
    <submittedName>
        <fullName evidence="2">Cell wall assembly regulator SMI1</fullName>
    </submittedName>
</protein>
<dbReference type="InterPro" id="IPR051873">
    <property type="entry name" value="KNR4/SMI1_regulator"/>
</dbReference>
<dbReference type="SUPFAM" id="SSF160631">
    <property type="entry name" value="SMI1/KNR4-like"/>
    <property type="match status" value="1"/>
</dbReference>
<dbReference type="STRING" id="1313296.SAMN05661091_1465"/>
<feature type="domain" description="Knr4/Smi1-like" evidence="1">
    <location>
        <begin position="36"/>
        <end position="185"/>
    </location>
</feature>
<dbReference type="PANTHER" id="PTHR47432:SF1">
    <property type="entry name" value="CELL WALL ASSEMBLY REGULATOR SMI1"/>
    <property type="match status" value="1"/>
</dbReference>
<dbReference type="Proteomes" id="UP000192940">
    <property type="component" value="Chromosome I"/>
</dbReference>
<proteinExistence type="predicted"/>
<dbReference type="InterPro" id="IPR018958">
    <property type="entry name" value="Knr4/Smi1-like_dom"/>
</dbReference>
<name>A0A1X7H0E0_9BACL</name>
<sequence>MKSTICDLMAELDELLEDKVSEDLKDLHRSYKLGKGASEESLDQFEKKFGVKLPDDFRGFYGLKDGSGYAFHILYPGDELDEEFTPFYLMSLEEMEETKSYFCERDERLDEYYSKEEISKLDPEIKPFLFHKQWFPFASMAGGSLYLMLDFDPAESGDYGQVIVYVHDPDFIYYVAKSFTELLKESNHNLKTNIEEIEY</sequence>
<organism evidence="2 3">
    <name type="scientific">Paenibacillus uliginis N3/975</name>
    <dbReference type="NCBI Taxonomy" id="1313296"/>
    <lineage>
        <taxon>Bacteria</taxon>
        <taxon>Bacillati</taxon>
        <taxon>Bacillota</taxon>
        <taxon>Bacilli</taxon>
        <taxon>Bacillales</taxon>
        <taxon>Paenibacillaceae</taxon>
        <taxon>Paenibacillus</taxon>
    </lineage>
</organism>
<dbReference type="Gene3D" id="3.40.1580.10">
    <property type="entry name" value="SMI1/KNR4-like"/>
    <property type="match status" value="1"/>
</dbReference>
<gene>
    <name evidence="2" type="ORF">SAMN05661091_1465</name>
</gene>
<dbReference type="EMBL" id="LT840184">
    <property type="protein sequence ID" value="SMF77665.1"/>
    <property type="molecule type" value="Genomic_DNA"/>
</dbReference>
<accession>A0A1X7H0E0</accession>
<dbReference type="PANTHER" id="PTHR47432">
    <property type="entry name" value="CELL WALL ASSEMBLY REGULATOR SMI1"/>
    <property type="match status" value="1"/>
</dbReference>
<dbReference type="GO" id="GO:0043332">
    <property type="term" value="C:mating projection tip"/>
    <property type="evidence" value="ECO:0007669"/>
    <property type="project" value="TreeGrafter"/>
</dbReference>
<evidence type="ECO:0000313" key="2">
    <source>
        <dbReference type="EMBL" id="SMF77665.1"/>
    </source>
</evidence>
<dbReference type="RefSeq" id="WP_208918396.1">
    <property type="nucleotide sequence ID" value="NZ_LT840184.1"/>
</dbReference>
<reference evidence="2 3" key="1">
    <citation type="submission" date="2017-04" db="EMBL/GenBank/DDBJ databases">
        <authorList>
            <person name="Afonso C.L."/>
            <person name="Miller P.J."/>
            <person name="Scott M.A."/>
            <person name="Spackman E."/>
            <person name="Goraichik I."/>
            <person name="Dimitrov K.M."/>
            <person name="Suarez D.L."/>
            <person name="Swayne D.E."/>
        </authorList>
    </citation>
    <scope>NUCLEOTIDE SEQUENCE [LARGE SCALE GENOMIC DNA]</scope>
    <source>
        <strain evidence="2 3">N3/975</strain>
    </source>
</reference>
<keyword evidence="3" id="KW-1185">Reference proteome</keyword>
<evidence type="ECO:0000259" key="1">
    <source>
        <dbReference type="SMART" id="SM00860"/>
    </source>
</evidence>
<dbReference type="InterPro" id="IPR037883">
    <property type="entry name" value="Knr4/Smi1-like_sf"/>
</dbReference>
<evidence type="ECO:0000313" key="3">
    <source>
        <dbReference type="Proteomes" id="UP000192940"/>
    </source>
</evidence>
<dbReference type="AlphaFoldDB" id="A0A1X7H0E0"/>
<dbReference type="SMART" id="SM00860">
    <property type="entry name" value="SMI1_KNR4"/>
    <property type="match status" value="1"/>
</dbReference>